<accession>A0AAV3YAJ9</accession>
<dbReference type="EMBL" id="BLXT01001295">
    <property type="protein sequence ID" value="GFN84290.1"/>
    <property type="molecule type" value="Genomic_DNA"/>
</dbReference>
<sequence length="141" mass="15004">MFKGNKRNDLKGGNHKFSRGGDGVGFQPIFAHHYVFHVSMGDRGDGRPTDTTLLNTLAPVLVAHGLLTYGTTKLPSPAPSGPKIDTHGVHPGVIMGGTTLDPKHNVGNAHRQNVWTPAVLRALVTVGAQKPFPMQITLIGT</sequence>
<protein>
    <submittedName>
        <fullName evidence="1">Uncharacterized protein</fullName>
    </submittedName>
</protein>
<gene>
    <name evidence="1" type="ORF">PoB_001079600</name>
</gene>
<organism evidence="1 2">
    <name type="scientific">Plakobranchus ocellatus</name>
    <dbReference type="NCBI Taxonomy" id="259542"/>
    <lineage>
        <taxon>Eukaryota</taxon>
        <taxon>Metazoa</taxon>
        <taxon>Spiralia</taxon>
        <taxon>Lophotrochozoa</taxon>
        <taxon>Mollusca</taxon>
        <taxon>Gastropoda</taxon>
        <taxon>Heterobranchia</taxon>
        <taxon>Euthyneura</taxon>
        <taxon>Panpulmonata</taxon>
        <taxon>Sacoglossa</taxon>
        <taxon>Placobranchoidea</taxon>
        <taxon>Plakobranchidae</taxon>
        <taxon>Plakobranchus</taxon>
    </lineage>
</organism>
<dbReference type="Proteomes" id="UP000735302">
    <property type="component" value="Unassembled WGS sequence"/>
</dbReference>
<comment type="caution">
    <text evidence="1">The sequence shown here is derived from an EMBL/GenBank/DDBJ whole genome shotgun (WGS) entry which is preliminary data.</text>
</comment>
<dbReference type="AlphaFoldDB" id="A0AAV3YAJ9"/>
<proteinExistence type="predicted"/>
<name>A0AAV3YAJ9_9GAST</name>
<evidence type="ECO:0000313" key="2">
    <source>
        <dbReference type="Proteomes" id="UP000735302"/>
    </source>
</evidence>
<reference evidence="1 2" key="1">
    <citation type="journal article" date="2021" name="Elife">
        <title>Chloroplast acquisition without the gene transfer in kleptoplastic sea slugs, Plakobranchus ocellatus.</title>
        <authorList>
            <person name="Maeda T."/>
            <person name="Takahashi S."/>
            <person name="Yoshida T."/>
            <person name="Shimamura S."/>
            <person name="Takaki Y."/>
            <person name="Nagai Y."/>
            <person name="Toyoda A."/>
            <person name="Suzuki Y."/>
            <person name="Arimoto A."/>
            <person name="Ishii H."/>
            <person name="Satoh N."/>
            <person name="Nishiyama T."/>
            <person name="Hasebe M."/>
            <person name="Maruyama T."/>
            <person name="Minagawa J."/>
            <person name="Obokata J."/>
            <person name="Shigenobu S."/>
        </authorList>
    </citation>
    <scope>NUCLEOTIDE SEQUENCE [LARGE SCALE GENOMIC DNA]</scope>
</reference>
<keyword evidence="2" id="KW-1185">Reference proteome</keyword>
<evidence type="ECO:0000313" key="1">
    <source>
        <dbReference type="EMBL" id="GFN84290.1"/>
    </source>
</evidence>